<evidence type="ECO:0000256" key="2">
    <source>
        <dbReference type="ARBA" id="ARBA00022695"/>
    </source>
</evidence>
<dbReference type="Gene3D" id="1.20.272.10">
    <property type="match status" value="1"/>
</dbReference>
<dbReference type="GO" id="GO:0003677">
    <property type="term" value="F:DNA binding"/>
    <property type="evidence" value="ECO:0007669"/>
    <property type="project" value="InterPro"/>
</dbReference>
<dbReference type="STRING" id="880526.GCA_000427365_00609"/>
<proteinExistence type="predicted"/>
<sequence>MAKQSFKDVRQQAQQIMTALKGGNYAPLYLLTGEEGFYTDKISGYIAAHALNESEREFNQTVVYGKDTDGPAVVSLCRRYPMMSSRQVVIVREAQSLRNFDALGSYARQPLASTVLVICYKGKSPDKRSAVYKQLATCPGAVVLESSPPRDYEMDGWIRDLFAAKGCGIEPKAVQMIADHLGTELRKIDNEVEKLFTRLPEGTREITAAHIEQNIGISKDFNNFELTKALSERDMARALMIADHFAADPKGNPFTVTVATLFNHFQRIVTLGIAKWENQKQGRPAMTGLSETEIARLLKLPAPFFAREYIAASANYPNPKVFTILGWLREYDMKSKGMNAGSAENGELLRELLLRIATL</sequence>
<evidence type="ECO:0000256" key="1">
    <source>
        <dbReference type="ARBA" id="ARBA00022679"/>
    </source>
</evidence>
<reference evidence="6 7" key="1">
    <citation type="submission" date="2018-06" db="EMBL/GenBank/DDBJ databases">
        <authorList>
            <consortium name="Pathogen Informatics"/>
            <person name="Doyle S."/>
        </authorList>
    </citation>
    <scope>NUCLEOTIDE SEQUENCE [LARGE SCALE GENOMIC DNA]</scope>
    <source>
        <strain evidence="6 7">NCTC11190</strain>
    </source>
</reference>
<dbReference type="Gene3D" id="3.40.50.300">
    <property type="entry name" value="P-loop containing nucleotide triphosphate hydrolases"/>
    <property type="match status" value="1"/>
</dbReference>
<evidence type="ECO:0000256" key="4">
    <source>
        <dbReference type="ARBA" id="ARBA00022932"/>
    </source>
</evidence>
<dbReference type="Pfam" id="PF06144">
    <property type="entry name" value="DNA_pol3_delta"/>
    <property type="match status" value="1"/>
</dbReference>
<keyword evidence="2" id="KW-0548">Nucleotidyltransferase</keyword>
<dbReference type="NCBIfam" id="TIGR01128">
    <property type="entry name" value="holA"/>
    <property type="match status" value="1"/>
</dbReference>
<dbReference type="InterPro" id="IPR010372">
    <property type="entry name" value="DNA_pol3_delta_N"/>
</dbReference>
<dbReference type="OrthoDB" id="1172326at2"/>
<organism evidence="6 7">
    <name type="scientific">Rikenella microfusus</name>
    <dbReference type="NCBI Taxonomy" id="28139"/>
    <lineage>
        <taxon>Bacteria</taxon>
        <taxon>Pseudomonadati</taxon>
        <taxon>Bacteroidota</taxon>
        <taxon>Bacteroidia</taxon>
        <taxon>Bacteroidales</taxon>
        <taxon>Rikenellaceae</taxon>
        <taxon>Rikenella</taxon>
    </lineage>
</organism>
<evidence type="ECO:0000313" key="6">
    <source>
        <dbReference type="EMBL" id="SUE33627.1"/>
    </source>
</evidence>
<dbReference type="InterPro" id="IPR005790">
    <property type="entry name" value="DNA_polIII_delta"/>
</dbReference>
<dbReference type="AlphaFoldDB" id="A0A379MS03"/>
<name>A0A379MS03_9BACT</name>
<keyword evidence="1" id="KW-0808">Transferase</keyword>
<evidence type="ECO:0000256" key="3">
    <source>
        <dbReference type="ARBA" id="ARBA00022705"/>
    </source>
</evidence>
<dbReference type="PANTHER" id="PTHR34388">
    <property type="entry name" value="DNA POLYMERASE III SUBUNIT DELTA"/>
    <property type="match status" value="1"/>
</dbReference>
<protein>
    <submittedName>
        <fullName evidence="6">DNA polymerase III subunit delta</fullName>
    </submittedName>
</protein>
<dbReference type="GO" id="GO:0003887">
    <property type="term" value="F:DNA-directed DNA polymerase activity"/>
    <property type="evidence" value="ECO:0007669"/>
    <property type="project" value="UniProtKB-KW"/>
</dbReference>
<dbReference type="GO" id="GO:0009360">
    <property type="term" value="C:DNA polymerase III complex"/>
    <property type="evidence" value="ECO:0007669"/>
    <property type="project" value="InterPro"/>
</dbReference>
<keyword evidence="7" id="KW-1185">Reference proteome</keyword>
<dbReference type="Proteomes" id="UP000255233">
    <property type="component" value="Unassembled WGS sequence"/>
</dbReference>
<gene>
    <name evidence="6" type="ORF">NCTC11190_00837</name>
</gene>
<dbReference type="RefSeq" id="WP_027290398.1">
    <property type="nucleotide sequence ID" value="NZ_CALVFX010000002.1"/>
</dbReference>
<dbReference type="Gene3D" id="1.10.8.60">
    <property type="match status" value="1"/>
</dbReference>
<dbReference type="PANTHER" id="PTHR34388:SF1">
    <property type="entry name" value="DNA POLYMERASE III SUBUNIT DELTA"/>
    <property type="match status" value="1"/>
</dbReference>
<evidence type="ECO:0000313" key="7">
    <source>
        <dbReference type="Proteomes" id="UP000255233"/>
    </source>
</evidence>
<dbReference type="EMBL" id="UGVL01000001">
    <property type="protein sequence ID" value="SUE33627.1"/>
    <property type="molecule type" value="Genomic_DNA"/>
</dbReference>
<accession>A0A379MS03</accession>
<dbReference type="InterPro" id="IPR027417">
    <property type="entry name" value="P-loop_NTPase"/>
</dbReference>
<keyword evidence="4" id="KW-0239">DNA-directed DNA polymerase</keyword>
<dbReference type="SUPFAM" id="SSF52540">
    <property type="entry name" value="P-loop containing nucleoside triphosphate hydrolases"/>
    <property type="match status" value="1"/>
</dbReference>
<evidence type="ECO:0000259" key="5">
    <source>
        <dbReference type="Pfam" id="PF06144"/>
    </source>
</evidence>
<dbReference type="GO" id="GO:0006261">
    <property type="term" value="P:DNA-templated DNA replication"/>
    <property type="evidence" value="ECO:0007669"/>
    <property type="project" value="TreeGrafter"/>
</dbReference>
<feature type="domain" description="DNA polymerase III delta N-terminal" evidence="5">
    <location>
        <begin position="29"/>
        <end position="137"/>
    </location>
</feature>
<keyword evidence="3" id="KW-0235">DNA replication</keyword>